<protein>
    <submittedName>
        <fullName evidence="2">Uncharacterized protein</fullName>
    </submittedName>
</protein>
<organism evidence="2 3">
    <name type="scientific">Dorcoceras hygrometricum</name>
    <dbReference type="NCBI Taxonomy" id="472368"/>
    <lineage>
        <taxon>Eukaryota</taxon>
        <taxon>Viridiplantae</taxon>
        <taxon>Streptophyta</taxon>
        <taxon>Embryophyta</taxon>
        <taxon>Tracheophyta</taxon>
        <taxon>Spermatophyta</taxon>
        <taxon>Magnoliopsida</taxon>
        <taxon>eudicotyledons</taxon>
        <taxon>Gunneridae</taxon>
        <taxon>Pentapetalae</taxon>
        <taxon>asterids</taxon>
        <taxon>lamiids</taxon>
        <taxon>Lamiales</taxon>
        <taxon>Gesneriaceae</taxon>
        <taxon>Didymocarpoideae</taxon>
        <taxon>Trichosporeae</taxon>
        <taxon>Loxocarpinae</taxon>
        <taxon>Dorcoceras</taxon>
    </lineage>
</organism>
<evidence type="ECO:0000313" key="2">
    <source>
        <dbReference type="EMBL" id="KZV43890.1"/>
    </source>
</evidence>
<proteinExistence type="predicted"/>
<gene>
    <name evidence="2" type="ORF">F511_38073</name>
</gene>
<reference evidence="2 3" key="1">
    <citation type="journal article" date="2015" name="Proc. Natl. Acad. Sci. U.S.A.">
        <title>The resurrection genome of Boea hygrometrica: A blueprint for survival of dehydration.</title>
        <authorList>
            <person name="Xiao L."/>
            <person name="Yang G."/>
            <person name="Zhang L."/>
            <person name="Yang X."/>
            <person name="Zhao S."/>
            <person name="Ji Z."/>
            <person name="Zhou Q."/>
            <person name="Hu M."/>
            <person name="Wang Y."/>
            <person name="Chen M."/>
            <person name="Xu Y."/>
            <person name="Jin H."/>
            <person name="Xiao X."/>
            <person name="Hu G."/>
            <person name="Bao F."/>
            <person name="Hu Y."/>
            <person name="Wan P."/>
            <person name="Li L."/>
            <person name="Deng X."/>
            <person name="Kuang T."/>
            <person name="Xiang C."/>
            <person name="Zhu J.K."/>
            <person name="Oliver M.J."/>
            <person name="He Y."/>
        </authorList>
    </citation>
    <scope>NUCLEOTIDE SEQUENCE [LARGE SCALE GENOMIC DNA]</scope>
    <source>
        <strain evidence="3">cv. XS01</strain>
    </source>
</reference>
<sequence length="78" mass="8725">MDIDFARIDGARLIGTRFWSNKLSCYDGIDDLINQEGTGLRYDYNPFIGSDQDYGITENPFTESSDNMLNAPGPPKSL</sequence>
<dbReference type="EMBL" id="KQ997598">
    <property type="protein sequence ID" value="KZV43890.1"/>
    <property type="molecule type" value="Genomic_DNA"/>
</dbReference>
<dbReference type="AlphaFoldDB" id="A0A2Z7CA41"/>
<accession>A0A2Z7CA41</accession>
<evidence type="ECO:0000256" key="1">
    <source>
        <dbReference type="SAM" id="MobiDB-lite"/>
    </source>
</evidence>
<dbReference type="Proteomes" id="UP000250235">
    <property type="component" value="Unassembled WGS sequence"/>
</dbReference>
<evidence type="ECO:0000313" key="3">
    <source>
        <dbReference type="Proteomes" id="UP000250235"/>
    </source>
</evidence>
<name>A0A2Z7CA41_9LAMI</name>
<keyword evidence="3" id="KW-1185">Reference proteome</keyword>
<feature type="compositionally biased region" description="Polar residues" evidence="1">
    <location>
        <begin position="59"/>
        <end position="68"/>
    </location>
</feature>
<feature type="region of interest" description="Disordered" evidence="1">
    <location>
        <begin position="55"/>
        <end position="78"/>
    </location>
</feature>